<protein>
    <submittedName>
        <fullName evidence="1">DUF3231 family protein</fullName>
    </submittedName>
</protein>
<dbReference type="Proteomes" id="UP001589838">
    <property type="component" value="Unassembled WGS sequence"/>
</dbReference>
<dbReference type="InterPro" id="IPR021617">
    <property type="entry name" value="DUF3231"/>
</dbReference>
<name>A0ABV6KIU8_9BACI</name>
<dbReference type="InterPro" id="IPR012347">
    <property type="entry name" value="Ferritin-like"/>
</dbReference>
<dbReference type="RefSeq" id="WP_335959632.1">
    <property type="nucleotide sequence ID" value="NZ_JAXBLX010000006.1"/>
</dbReference>
<organism evidence="1 2">
    <name type="scientific">Halalkalibacter kiskunsagensis</name>
    <dbReference type="NCBI Taxonomy" id="1548599"/>
    <lineage>
        <taxon>Bacteria</taxon>
        <taxon>Bacillati</taxon>
        <taxon>Bacillota</taxon>
        <taxon>Bacilli</taxon>
        <taxon>Bacillales</taxon>
        <taxon>Bacillaceae</taxon>
        <taxon>Halalkalibacter</taxon>
    </lineage>
</organism>
<dbReference type="EMBL" id="JBHLUX010000036">
    <property type="protein sequence ID" value="MFC0471751.1"/>
    <property type="molecule type" value="Genomic_DNA"/>
</dbReference>
<reference evidence="1 2" key="1">
    <citation type="submission" date="2024-09" db="EMBL/GenBank/DDBJ databases">
        <authorList>
            <person name="Sun Q."/>
            <person name="Mori K."/>
        </authorList>
    </citation>
    <scope>NUCLEOTIDE SEQUENCE [LARGE SCALE GENOMIC DNA]</scope>
    <source>
        <strain evidence="1 2">NCAIM B.02610</strain>
    </source>
</reference>
<dbReference type="Gene3D" id="1.20.1260.10">
    <property type="match status" value="2"/>
</dbReference>
<accession>A0ABV6KIU8</accession>
<proteinExistence type="predicted"/>
<evidence type="ECO:0000313" key="2">
    <source>
        <dbReference type="Proteomes" id="UP001589838"/>
    </source>
</evidence>
<comment type="caution">
    <text evidence="1">The sequence shown here is derived from an EMBL/GenBank/DDBJ whole genome shotgun (WGS) entry which is preliminary data.</text>
</comment>
<keyword evidence="2" id="KW-1185">Reference proteome</keyword>
<gene>
    <name evidence="1" type="ORF">ACFFHM_14915</name>
</gene>
<dbReference type="Pfam" id="PF11553">
    <property type="entry name" value="DUF3231"/>
    <property type="match status" value="2"/>
</dbReference>
<sequence>MEADHQTRLTASEIAALWSSCQNNSMGVCVFTYFLENVDDADVKSILKYALKTSERALSQSKDILKENKQPIPVGFSVEDVSPDAPRLYSDTYYLYYIKNMAKVGLSVYGVALATTAKSTVRAFLSQAIESSTDLYNKTADLLLSKGLFVRPPYVSTPDDVDFVDNKNYRGGLLSRNVRPANVIEITHVHANIETNIVGQALLVGLAQVAKSQKVRDYCSKGKEIAKKHVKLFSNILMDDDIPAPIPSDIVVSDSTVTPFSDKLIMFHSSLLISSSISNYATASAASLRTDINTTYIRLLTEIAKYANDGVNIMINNSWLEEPPQPANHEQLTHL</sequence>
<evidence type="ECO:0000313" key="1">
    <source>
        <dbReference type="EMBL" id="MFC0471751.1"/>
    </source>
</evidence>